<protein>
    <recommendedName>
        <fullName evidence="3">Cyclodipeptide synthase</fullName>
    </recommendedName>
</protein>
<name>A0A1M5MSF0_STRHI</name>
<evidence type="ECO:0000313" key="4">
    <source>
        <dbReference type="EMBL" id="SHG79992.1"/>
    </source>
</evidence>
<comment type="similarity">
    <text evidence="1">Belongs to the CDPS family.</text>
</comment>
<accession>A0A1M5MSF0</accession>
<dbReference type="AlphaFoldDB" id="A0A1M5MSF0"/>
<dbReference type="Pfam" id="PF16715">
    <property type="entry name" value="CDPS"/>
    <property type="match status" value="1"/>
</dbReference>
<evidence type="ECO:0000256" key="2">
    <source>
        <dbReference type="ARBA" id="ARBA00022679"/>
    </source>
</evidence>
<dbReference type="RefSeq" id="WP_073489312.1">
    <property type="nucleotide sequence ID" value="NZ_FQVN01000014.1"/>
</dbReference>
<dbReference type="InterPro" id="IPR038622">
    <property type="entry name" value="CDPS_sf"/>
</dbReference>
<keyword evidence="2" id="KW-0808">Transferase</keyword>
<evidence type="ECO:0000313" key="5">
    <source>
        <dbReference type="Proteomes" id="UP000184501"/>
    </source>
</evidence>
<keyword evidence="5" id="KW-1185">Reference proteome</keyword>
<proteinExistence type="inferred from homology"/>
<dbReference type="NCBIfam" id="TIGR04539">
    <property type="entry name" value="tRNA_cyclodipep"/>
    <property type="match status" value="1"/>
</dbReference>
<sequence length="233" mass="25659">MLLAAPLTDSCAGPLSTGSHVCIGVSPFNSYFSVDRIAAIARWAQRSFDAFHFFVPDGASVHTLEALGYPPNRARYKAGRQGQYVINKIHRALDEVGVADPTGYVLSSAALDGDPAYLALLDRVHAEFDDNPAFAHECLEASRWVLDRRLPDGEEPTPDQLAIAVRYFLAELPMFLDTVSIAKVESSVFAYHQRVHFLELLYRQELSLTPHPRQGFVVLSHDEASTPDGGTFA</sequence>
<reference evidence="4 5" key="1">
    <citation type="submission" date="2016-11" db="EMBL/GenBank/DDBJ databases">
        <authorList>
            <person name="Jaros S."/>
            <person name="Januszkiewicz K."/>
            <person name="Wedrychowicz H."/>
        </authorList>
    </citation>
    <scope>NUCLEOTIDE SEQUENCE [LARGE SCALE GENOMIC DNA]</scope>
    <source>
        <strain evidence="4 5">DSM 44523</strain>
    </source>
</reference>
<gene>
    <name evidence="4" type="ORF">SAMN05444320_11424</name>
</gene>
<dbReference type="Gene3D" id="3.40.50.11710">
    <property type="entry name" value="Cyclodipeptide synthase"/>
    <property type="match status" value="1"/>
</dbReference>
<dbReference type="OrthoDB" id="2895472at2"/>
<dbReference type="GO" id="GO:0016755">
    <property type="term" value="F:aminoacyltransferase activity"/>
    <property type="evidence" value="ECO:0007669"/>
    <property type="project" value="InterPro"/>
</dbReference>
<dbReference type="EMBL" id="FQVN01000014">
    <property type="protein sequence ID" value="SHG79992.1"/>
    <property type="molecule type" value="Genomic_DNA"/>
</dbReference>
<dbReference type="InterPro" id="IPR030903">
    <property type="entry name" value="CDPS"/>
</dbReference>
<organism evidence="4 5">
    <name type="scientific">Streptoalloteichus hindustanus</name>
    <dbReference type="NCBI Taxonomy" id="2017"/>
    <lineage>
        <taxon>Bacteria</taxon>
        <taxon>Bacillati</taxon>
        <taxon>Actinomycetota</taxon>
        <taxon>Actinomycetes</taxon>
        <taxon>Pseudonocardiales</taxon>
        <taxon>Pseudonocardiaceae</taxon>
        <taxon>Streptoalloteichus</taxon>
    </lineage>
</organism>
<dbReference type="STRING" id="2017.SAMN05444320_11424"/>
<evidence type="ECO:0000256" key="3">
    <source>
        <dbReference type="ARBA" id="ARBA00030771"/>
    </source>
</evidence>
<evidence type="ECO:0000256" key="1">
    <source>
        <dbReference type="ARBA" id="ARBA00006034"/>
    </source>
</evidence>
<dbReference type="Proteomes" id="UP000184501">
    <property type="component" value="Unassembled WGS sequence"/>
</dbReference>